<keyword evidence="2" id="KW-0472">Membrane</keyword>
<keyword evidence="2" id="KW-0812">Transmembrane</keyword>
<comment type="caution">
    <text evidence="3">The sequence shown here is derived from an EMBL/GenBank/DDBJ whole genome shotgun (WGS) entry which is preliminary data.</text>
</comment>
<feature type="compositionally biased region" description="Acidic residues" evidence="1">
    <location>
        <begin position="165"/>
        <end position="177"/>
    </location>
</feature>
<keyword evidence="4" id="KW-1185">Reference proteome</keyword>
<evidence type="ECO:0000256" key="1">
    <source>
        <dbReference type="SAM" id="MobiDB-lite"/>
    </source>
</evidence>
<dbReference type="Proteomes" id="UP000616839">
    <property type="component" value="Unassembled WGS sequence"/>
</dbReference>
<feature type="region of interest" description="Disordered" evidence="1">
    <location>
        <begin position="137"/>
        <end position="177"/>
    </location>
</feature>
<dbReference type="EMBL" id="JACYXZ010000002">
    <property type="protein sequence ID" value="MBD8869548.1"/>
    <property type="molecule type" value="Genomic_DNA"/>
</dbReference>
<protein>
    <submittedName>
        <fullName evidence="3">FxsA family protein</fullName>
    </submittedName>
</protein>
<feature type="transmembrane region" description="Helical" evidence="2">
    <location>
        <begin position="41"/>
        <end position="61"/>
    </location>
</feature>
<gene>
    <name evidence="3" type="ORF">IE331_07920</name>
</gene>
<dbReference type="AlphaFoldDB" id="A0A927PZ49"/>
<name>A0A927PZ49_9ACTN</name>
<feature type="transmembrane region" description="Helical" evidence="2">
    <location>
        <begin position="16"/>
        <end position="35"/>
    </location>
</feature>
<dbReference type="InterPro" id="IPR007313">
    <property type="entry name" value="FxsA"/>
</dbReference>
<sequence>MSTGSTGTGRVRRIPGWLFALLFFGVPLLEIVALIQVGQVIGPGWTILLLVADSILGAWLIKREGGRAFRALTEALSSGRMPARELADGILILSGGILMLTPGFLTDLLGILLILPVTRPVARGLLTRVVAARLLAPPPGGMSGRTGPDARRPRPGPEGHVVEGEVVDDSEDDEGTT</sequence>
<dbReference type="NCBIfam" id="NF008528">
    <property type="entry name" value="PRK11463.1-2"/>
    <property type="match status" value="1"/>
</dbReference>
<dbReference type="GO" id="GO:0016020">
    <property type="term" value="C:membrane"/>
    <property type="evidence" value="ECO:0007669"/>
    <property type="project" value="InterPro"/>
</dbReference>
<organism evidence="3 4">
    <name type="scientific">Nocardioides donggukensis</name>
    <dbReference type="NCBI Taxonomy" id="2774019"/>
    <lineage>
        <taxon>Bacteria</taxon>
        <taxon>Bacillati</taxon>
        <taxon>Actinomycetota</taxon>
        <taxon>Actinomycetes</taxon>
        <taxon>Propionibacteriales</taxon>
        <taxon>Nocardioidaceae</taxon>
        <taxon>Nocardioides</taxon>
    </lineage>
</organism>
<dbReference type="Pfam" id="PF04186">
    <property type="entry name" value="FxsA"/>
    <property type="match status" value="1"/>
</dbReference>
<evidence type="ECO:0000313" key="3">
    <source>
        <dbReference type="EMBL" id="MBD8869548.1"/>
    </source>
</evidence>
<keyword evidence="2" id="KW-1133">Transmembrane helix</keyword>
<accession>A0A927PZ49</accession>
<dbReference type="PANTHER" id="PTHR35335:SF1">
    <property type="entry name" value="UPF0716 PROTEIN FXSA"/>
    <property type="match status" value="1"/>
</dbReference>
<evidence type="ECO:0000256" key="2">
    <source>
        <dbReference type="SAM" id="Phobius"/>
    </source>
</evidence>
<reference evidence="3" key="1">
    <citation type="submission" date="2020-09" db="EMBL/GenBank/DDBJ databases">
        <title>Nocardioides sp. strain MJB4 16S ribosomal RNA gene Genome sequencing and assembly.</title>
        <authorList>
            <person name="Kim I."/>
        </authorList>
    </citation>
    <scope>NUCLEOTIDE SEQUENCE</scope>
    <source>
        <strain evidence="3">MJB4</strain>
    </source>
</reference>
<evidence type="ECO:0000313" key="4">
    <source>
        <dbReference type="Proteomes" id="UP000616839"/>
    </source>
</evidence>
<feature type="compositionally biased region" description="Basic and acidic residues" evidence="1">
    <location>
        <begin position="148"/>
        <end position="163"/>
    </location>
</feature>
<dbReference type="PANTHER" id="PTHR35335">
    <property type="entry name" value="UPF0716 PROTEIN FXSA"/>
    <property type="match status" value="1"/>
</dbReference>
<proteinExistence type="predicted"/>
<dbReference type="RefSeq" id="WP_192142322.1">
    <property type="nucleotide sequence ID" value="NZ_JACYXZ010000002.1"/>
</dbReference>
<feature type="transmembrane region" description="Helical" evidence="2">
    <location>
        <begin position="90"/>
        <end position="115"/>
    </location>
</feature>